<proteinExistence type="predicted"/>
<comment type="caution">
    <text evidence="2">The sequence shown here is derived from an EMBL/GenBank/DDBJ whole genome shotgun (WGS) entry which is preliminary data.</text>
</comment>
<organism evidence="2 3">
    <name type="scientific">Racocetra fulgida</name>
    <dbReference type="NCBI Taxonomy" id="60492"/>
    <lineage>
        <taxon>Eukaryota</taxon>
        <taxon>Fungi</taxon>
        <taxon>Fungi incertae sedis</taxon>
        <taxon>Mucoromycota</taxon>
        <taxon>Glomeromycotina</taxon>
        <taxon>Glomeromycetes</taxon>
        <taxon>Diversisporales</taxon>
        <taxon>Gigasporaceae</taxon>
        <taxon>Racocetra</taxon>
    </lineage>
</organism>
<evidence type="ECO:0000313" key="2">
    <source>
        <dbReference type="EMBL" id="CAG8775787.1"/>
    </source>
</evidence>
<dbReference type="EMBL" id="CAJVPZ010049387">
    <property type="protein sequence ID" value="CAG8775787.1"/>
    <property type="molecule type" value="Genomic_DNA"/>
</dbReference>
<gene>
    <name evidence="2" type="ORF">RFULGI_LOCUS15419</name>
</gene>
<feature type="compositionally biased region" description="Polar residues" evidence="1">
    <location>
        <begin position="24"/>
        <end position="35"/>
    </location>
</feature>
<name>A0A9N9NVF9_9GLOM</name>
<reference evidence="2" key="1">
    <citation type="submission" date="2021-06" db="EMBL/GenBank/DDBJ databases">
        <authorList>
            <person name="Kallberg Y."/>
            <person name="Tangrot J."/>
            <person name="Rosling A."/>
        </authorList>
    </citation>
    <scope>NUCLEOTIDE SEQUENCE</scope>
    <source>
        <strain evidence="2">IN212</strain>
    </source>
</reference>
<protein>
    <submittedName>
        <fullName evidence="2">18226_t:CDS:1</fullName>
    </submittedName>
</protein>
<feature type="region of interest" description="Disordered" evidence="1">
    <location>
        <begin position="1"/>
        <end position="40"/>
    </location>
</feature>
<dbReference type="AlphaFoldDB" id="A0A9N9NVF9"/>
<sequence>KRKEKSTQHKEPTEPKKRKRTITSKENNNSQQNSDFIIPDDEEQTRWLNWEQKKLEILERTVALKERLIELNQQEKEHLN</sequence>
<dbReference type="OrthoDB" id="10373812at2759"/>
<feature type="non-terminal residue" evidence="2">
    <location>
        <position position="80"/>
    </location>
</feature>
<evidence type="ECO:0000256" key="1">
    <source>
        <dbReference type="SAM" id="MobiDB-lite"/>
    </source>
</evidence>
<feature type="compositionally biased region" description="Basic and acidic residues" evidence="1">
    <location>
        <begin position="1"/>
        <end position="15"/>
    </location>
</feature>
<evidence type="ECO:0000313" key="3">
    <source>
        <dbReference type="Proteomes" id="UP000789396"/>
    </source>
</evidence>
<accession>A0A9N9NVF9</accession>
<keyword evidence="3" id="KW-1185">Reference proteome</keyword>
<feature type="non-terminal residue" evidence="2">
    <location>
        <position position="1"/>
    </location>
</feature>
<dbReference type="Proteomes" id="UP000789396">
    <property type="component" value="Unassembled WGS sequence"/>
</dbReference>